<evidence type="ECO:0000256" key="8">
    <source>
        <dbReference type="ARBA" id="ARBA00022692"/>
    </source>
</evidence>
<evidence type="ECO:0000256" key="21">
    <source>
        <dbReference type="SAM" id="MobiDB-lite"/>
    </source>
</evidence>
<keyword evidence="6" id="KW-0328">Glycosyltransferase</keyword>
<evidence type="ECO:0000256" key="3">
    <source>
        <dbReference type="ARBA" id="ARBA00004922"/>
    </source>
</evidence>
<evidence type="ECO:0000256" key="18">
    <source>
        <dbReference type="ARBA" id="ARBA00032181"/>
    </source>
</evidence>
<feature type="region of interest" description="Disordered" evidence="21">
    <location>
        <begin position="138"/>
        <end position="171"/>
    </location>
</feature>
<keyword evidence="14" id="KW-0325">Glycoprotein</keyword>
<dbReference type="GO" id="GO:0046872">
    <property type="term" value="F:metal ion binding"/>
    <property type="evidence" value="ECO:0007669"/>
    <property type="project" value="UniProtKB-KW"/>
</dbReference>
<protein>
    <recommendedName>
        <fullName evidence="5">Beta-1,4-glucuronyltransferase 1</fullName>
    </recommendedName>
    <alternativeName>
        <fullName evidence="16">I-beta-1,3-N-acetylglucosaminyltransferase</fullName>
    </alternativeName>
    <alternativeName>
        <fullName evidence="19">N-acetyllactosaminide beta-1,3-N-acetylglucosaminyltransferase</fullName>
    </alternativeName>
    <alternativeName>
        <fullName evidence="17">Poly-N-acetyllactosamine extension enzyme</fullName>
    </alternativeName>
    <alternativeName>
        <fullName evidence="18">UDP-GlcNAc:betaGal beta-1,3-N-acetylglucosaminyltransferase 1</fullName>
    </alternativeName>
</protein>
<evidence type="ECO:0000256" key="9">
    <source>
        <dbReference type="ARBA" id="ARBA00022723"/>
    </source>
</evidence>
<keyword evidence="10" id="KW-0735">Signal-anchor</keyword>
<dbReference type="GO" id="GO:0000139">
    <property type="term" value="C:Golgi membrane"/>
    <property type="evidence" value="ECO:0007669"/>
    <property type="project" value="UniProtKB-SubCell"/>
</dbReference>
<evidence type="ECO:0000256" key="20">
    <source>
        <dbReference type="ARBA" id="ARBA00047852"/>
    </source>
</evidence>
<dbReference type="Pfam" id="PF13896">
    <property type="entry name" value="Glyco_transf_49"/>
    <property type="match status" value="1"/>
</dbReference>
<keyword evidence="8" id="KW-0812">Transmembrane</keyword>
<organism evidence="22">
    <name type="scientific">Timema tahoe</name>
    <dbReference type="NCBI Taxonomy" id="61484"/>
    <lineage>
        <taxon>Eukaryota</taxon>
        <taxon>Metazoa</taxon>
        <taxon>Ecdysozoa</taxon>
        <taxon>Arthropoda</taxon>
        <taxon>Hexapoda</taxon>
        <taxon>Insecta</taxon>
        <taxon>Pterygota</taxon>
        <taxon>Neoptera</taxon>
        <taxon>Polyneoptera</taxon>
        <taxon>Phasmatodea</taxon>
        <taxon>Timematodea</taxon>
        <taxon>Timematoidea</taxon>
        <taxon>Timematidae</taxon>
        <taxon>Timema</taxon>
    </lineage>
</organism>
<keyword evidence="7" id="KW-0808">Transferase</keyword>
<keyword evidence="11" id="KW-1133">Transmembrane helix</keyword>
<dbReference type="PANTHER" id="PTHR46420">
    <property type="entry name" value="BETA-1,4-GLUCURONYLTRANSFERASE 1"/>
    <property type="match status" value="1"/>
</dbReference>
<reference evidence="22" key="1">
    <citation type="submission" date="2020-11" db="EMBL/GenBank/DDBJ databases">
        <authorList>
            <person name="Tran Van P."/>
        </authorList>
    </citation>
    <scope>NUCLEOTIDE SEQUENCE</scope>
</reference>
<evidence type="ECO:0000256" key="1">
    <source>
        <dbReference type="ARBA" id="ARBA00001936"/>
    </source>
</evidence>
<keyword evidence="9" id="KW-0479">Metal-binding</keyword>
<comment type="similarity">
    <text evidence="4">Belongs to the glycosyltransferase 49 family.</text>
</comment>
<gene>
    <name evidence="22" type="ORF">TTEB3V08_LOCUS5578</name>
</gene>
<evidence type="ECO:0000256" key="14">
    <source>
        <dbReference type="ARBA" id="ARBA00023180"/>
    </source>
</evidence>
<comment type="catalytic activity">
    <reaction evidence="20">
        <text>3-O-[beta-D-Xyl-(1-&gt;4)-Rib-ol-P-Rib-ol-P-3-beta-D-GalNAc-(1-&gt;3)-beta-D-GlcNAc-(1-&gt;4)-(O-6-P-alpha-D-Man)]-Thr-[protein] + UDP-alpha-D-glucuronate = 3-O-[beta-D-GlcA-(1-&gt;3)-beta-D-Xyl-(1-&gt;4)-Rib-ol-P-Rib-ol-P-3-beta-D-GalNAc-(1-&gt;3)-beta-D-GlcNAc-(1-&gt;4)-(O-6-P-alpha-D-Man)]-Thr-[protein] + UDP + H(+)</text>
        <dbReference type="Rhea" id="RHEA:46860"/>
        <dbReference type="Rhea" id="RHEA-COMP:15023"/>
        <dbReference type="Rhea" id="RHEA-COMP:17482"/>
        <dbReference type="ChEBI" id="CHEBI:15378"/>
        <dbReference type="ChEBI" id="CHEBI:58052"/>
        <dbReference type="ChEBI" id="CHEBI:58223"/>
        <dbReference type="ChEBI" id="CHEBI:142405"/>
        <dbReference type="ChEBI" id="CHEBI:177336"/>
    </reaction>
</comment>
<comment type="cofactor">
    <cofactor evidence="1">
        <name>Mn(2+)</name>
        <dbReference type="ChEBI" id="CHEBI:29035"/>
    </cofactor>
</comment>
<evidence type="ECO:0000256" key="16">
    <source>
        <dbReference type="ARBA" id="ARBA00030723"/>
    </source>
</evidence>
<evidence type="ECO:0000256" key="7">
    <source>
        <dbReference type="ARBA" id="ARBA00022679"/>
    </source>
</evidence>
<evidence type="ECO:0000256" key="12">
    <source>
        <dbReference type="ARBA" id="ARBA00023034"/>
    </source>
</evidence>
<comment type="subcellular location">
    <subcellularLocation>
        <location evidence="2">Golgi apparatus membrane</location>
        <topology evidence="2">Single-pass type II membrane protein</topology>
    </subcellularLocation>
</comment>
<evidence type="ECO:0000256" key="5">
    <source>
        <dbReference type="ARBA" id="ARBA00017962"/>
    </source>
</evidence>
<evidence type="ECO:0000256" key="6">
    <source>
        <dbReference type="ARBA" id="ARBA00022676"/>
    </source>
</evidence>
<dbReference type="InterPro" id="IPR043189">
    <property type="entry name" value="B4GAT1"/>
</dbReference>
<sequence length="171" mass="19865">MRPCCSETTPTLWCPMGRVKEHETMLLRDNSHPLVCELHVAGYKFSVLNNAFLVHKGLKTAGSFHSDKDLDQERNRVLFRHFKLELREKYPESSRRCWCLGSRRWPLSWSIALSPVSSSGSSLSEPCQSRGCSLAREIAKKRTGSDEKDKWVGRGKDRQKESRQRMLRWDR</sequence>
<keyword evidence="12" id="KW-0333">Golgi apparatus</keyword>
<evidence type="ECO:0000256" key="2">
    <source>
        <dbReference type="ARBA" id="ARBA00004323"/>
    </source>
</evidence>
<evidence type="ECO:0000256" key="15">
    <source>
        <dbReference type="ARBA" id="ARBA00023211"/>
    </source>
</evidence>
<keyword evidence="15" id="KW-0464">Manganese</keyword>
<comment type="pathway">
    <text evidence="3">Protein modification; protein glycosylation.</text>
</comment>
<dbReference type="GO" id="GO:0035269">
    <property type="term" value="P:protein O-linked glycosylation via mannose"/>
    <property type="evidence" value="ECO:0007669"/>
    <property type="project" value="TreeGrafter"/>
</dbReference>
<evidence type="ECO:0000256" key="13">
    <source>
        <dbReference type="ARBA" id="ARBA00023136"/>
    </source>
</evidence>
<dbReference type="UniPathway" id="UPA00378"/>
<dbReference type="GO" id="GO:0015020">
    <property type="term" value="F:glucuronosyltransferase activity"/>
    <property type="evidence" value="ECO:0007669"/>
    <property type="project" value="InterPro"/>
</dbReference>
<evidence type="ECO:0000313" key="22">
    <source>
        <dbReference type="EMBL" id="CAD7457585.1"/>
    </source>
</evidence>
<dbReference type="EMBL" id="OE001792">
    <property type="protein sequence ID" value="CAD7457585.1"/>
    <property type="molecule type" value="Genomic_DNA"/>
</dbReference>
<accession>A0A7R9NV93</accession>
<evidence type="ECO:0000256" key="10">
    <source>
        <dbReference type="ARBA" id="ARBA00022968"/>
    </source>
</evidence>
<name>A0A7R9NV93_9NEOP</name>
<proteinExistence type="inferred from homology"/>
<dbReference type="AlphaFoldDB" id="A0A7R9NV93"/>
<evidence type="ECO:0000256" key="19">
    <source>
        <dbReference type="ARBA" id="ARBA00033291"/>
    </source>
</evidence>
<evidence type="ECO:0000256" key="17">
    <source>
        <dbReference type="ARBA" id="ARBA00032175"/>
    </source>
</evidence>
<evidence type="ECO:0000256" key="4">
    <source>
        <dbReference type="ARBA" id="ARBA00008539"/>
    </source>
</evidence>
<evidence type="ECO:0000256" key="11">
    <source>
        <dbReference type="ARBA" id="ARBA00022989"/>
    </source>
</evidence>
<keyword evidence="13" id="KW-0472">Membrane</keyword>
<dbReference type="PANTHER" id="PTHR46420:SF1">
    <property type="entry name" value="BETA-1,4-GLUCURONYLTRANSFERASE 1"/>
    <property type="match status" value="1"/>
</dbReference>